<dbReference type="PANTHER" id="PTHR30151">
    <property type="entry name" value="ALKANE SULFONATE ABC TRANSPORTER-RELATED, MEMBRANE SUBUNIT"/>
    <property type="match status" value="1"/>
</dbReference>
<evidence type="ECO:0000256" key="1">
    <source>
        <dbReference type="ARBA" id="ARBA00004651"/>
    </source>
</evidence>
<keyword evidence="6 7" id="KW-0472">Membrane</keyword>
<feature type="domain" description="ABC transmembrane type-1" evidence="8">
    <location>
        <begin position="70"/>
        <end position="250"/>
    </location>
</feature>
<dbReference type="PROSITE" id="PS50928">
    <property type="entry name" value="ABC_TM1"/>
    <property type="match status" value="1"/>
</dbReference>
<organism evidence="9 10">
    <name type="scientific">Bifidobacterium favimelis</name>
    <dbReference type="NCBI Taxonomy" id="3122979"/>
    <lineage>
        <taxon>Bacteria</taxon>
        <taxon>Bacillati</taxon>
        <taxon>Actinomycetota</taxon>
        <taxon>Actinomycetes</taxon>
        <taxon>Bifidobacteriales</taxon>
        <taxon>Bifidobacteriaceae</taxon>
        <taxon>Bifidobacterium</taxon>
    </lineage>
</organism>
<evidence type="ECO:0000313" key="9">
    <source>
        <dbReference type="EMBL" id="MEK0307096.1"/>
    </source>
</evidence>
<reference evidence="9 10" key="1">
    <citation type="submission" date="2024-02" db="EMBL/GenBank/DDBJ databases">
        <title>Bifidobacterium honeyensis sp. nov., isolated from the comb honey.</title>
        <authorList>
            <person name="Liu W."/>
            <person name="Li Y."/>
        </authorList>
    </citation>
    <scope>NUCLEOTIDE SEQUENCE [LARGE SCALE GENOMIC DNA]</scope>
    <source>
        <strain evidence="9 10">IMAU50988</strain>
    </source>
</reference>
<dbReference type="SUPFAM" id="SSF161098">
    <property type="entry name" value="MetI-like"/>
    <property type="match status" value="1"/>
</dbReference>
<keyword evidence="4 7" id="KW-0812">Transmembrane</keyword>
<proteinExistence type="inferred from homology"/>
<keyword evidence="10" id="KW-1185">Reference proteome</keyword>
<protein>
    <submittedName>
        <fullName evidence="9">ABC transporter permease</fullName>
    </submittedName>
</protein>
<dbReference type="Gene3D" id="1.10.3720.10">
    <property type="entry name" value="MetI-like"/>
    <property type="match status" value="1"/>
</dbReference>
<dbReference type="InterPro" id="IPR035906">
    <property type="entry name" value="MetI-like_sf"/>
</dbReference>
<evidence type="ECO:0000313" key="10">
    <source>
        <dbReference type="Proteomes" id="UP001373159"/>
    </source>
</evidence>
<dbReference type="PANTHER" id="PTHR30151:SF20">
    <property type="entry name" value="ABC TRANSPORTER PERMEASE PROTEIN HI_0355-RELATED"/>
    <property type="match status" value="1"/>
</dbReference>
<accession>A0ABU8ZPC1</accession>
<comment type="similarity">
    <text evidence="7">Belongs to the binding-protein-dependent transport system permease family.</text>
</comment>
<evidence type="ECO:0000256" key="6">
    <source>
        <dbReference type="ARBA" id="ARBA00023136"/>
    </source>
</evidence>
<comment type="caution">
    <text evidence="9">The sequence shown here is derived from an EMBL/GenBank/DDBJ whole genome shotgun (WGS) entry which is preliminary data.</text>
</comment>
<evidence type="ECO:0000256" key="2">
    <source>
        <dbReference type="ARBA" id="ARBA00022448"/>
    </source>
</evidence>
<feature type="transmembrane region" description="Helical" evidence="7">
    <location>
        <begin position="136"/>
        <end position="156"/>
    </location>
</feature>
<feature type="transmembrane region" description="Helical" evidence="7">
    <location>
        <begin position="21"/>
        <end position="39"/>
    </location>
</feature>
<dbReference type="EMBL" id="JBANBB010000002">
    <property type="protein sequence ID" value="MEK0307096.1"/>
    <property type="molecule type" value="Genomic_DNA"/>
</dbReference>
<dbReference type="Proteomes" id="UP001373159">
    <property type="component" value="Unassembled WGS sequence"/>
</dbReference>
<evidence type="ECO:0000259" key="8">
    <source>
        <dbReference type="PROSITE" id="PS50928"/>
    </source>
</evidence>
<gene>
    <name evidence="9" type="ORF">V8P97_06445</name>
</gene>
<dbReference type="Pfam" id="PF00528">
    <property type="entry name" value="BPD_transp_1"/>
    <property type="match status" value="1"/>
</dbReference>
<feature type="transmembrane region" description="Helical" evidence="7">
    <location>
        <begin position="72"/>
        <end position="96"/>
    </location>
</feature>
<keyword evidence="2 7" id="KW-0813">Transport</keyword>
<feature type="transmembrane region" description="Helical" evidence="7">
    <location>
        <begin position="231"/>
        <end position="253"/>
    </location>
</feature>
<dbReference type="RefSeq" id="WP_340469998.1">
    <property type="nucleotide sequence ID" value="NZ_JBANBB010000002.1"/>
</dbReference>
<evidence type="ECO:0000256" key="4">
    <source>
        <dbReference type="ARBA" id="ARBA00022692"/>
    </source>
</evidence>
<feature type="transmembrane region" description="Helical" evidence="7">
    <location>
        <begin position="108"/>
        <end position="130"/>
    </location>
</feature>
<dbReference type="CDD" id="cd06261">
    <property type="entry name" value="TM_PBP2"/>
    <property type="match status" value="1"/>
</dbReference>
<keyword evidence="3" id="KW-1003">Cell membrane</keyword>
<evidence type="ECO:0000256" key="5">
    <source>
        <dbReference type="ARBA" id="ARBA00022989"/>
    </source>
</evidence>
<name>A0ABU8ZPC1_9BIFI</name>
<comment type="subcellular location">
    <subcellularLocation>
        <location evidence="1 7">Cell membrane</location>
        <topology evidence="1 7">Multi-pass membrane protein</topology>
    </subcellularLocation>
</comment>
<dbReference type="InterPro" id="IPR000515">
    <property type="entry name" value="MetI-like"/>
</dbReference>
<keyword evidence="5 7" id="KW-1133">Transmembrane helix</keyword>
<evidence type="ECO:0000256" key="3">
    <source>
        <dbReference type="ARBA" id="ARBA00022475"/>
    </source>
</evidence>
<evidence type="ECO:0000256" key="7">
    <source>
        <dbReference type="RuleBase" id="RU363032"/>
    </source>
</evidence>
<sequence>MTGLRADPAADAPAGGRGGRWLAPAATVLVLLAVWEAAVRLGGISEQVLASPSQIIRATWEYRQDLLPASAITAWEGTGGFLLAAAAGIPIGVALYRWKTLHDAVYPLIAAAQMIPLITVAPLFVIWFGFEPLGKVVIVAVFALFPIVVQTCRGLAAVPRFYEDVALTCGATPAWTLWHVKLRIAAGHIFGGLRISAAYVFATAATSEYLGARNGLGIWLQTAFNSFRTPLIFSATLVIVVMTALLLALVSLVEHVLSGGVSQADFRAEEGS</sequence>